<name>B6JXV8_SCHJY</name>
<dbReference type="Proteomes" id="UP000001744">
    <property type="component" value="Unassembled WGS sequence"/>
</dbReference>
<evidence type="ECO:0000313" key="2">
    <source>
        <dbReference type="EMBL" id="EEB06376.1"/>
    </source>
</evidence>
<feature type="signal peptide" evidence="1">
    <location>
        <begin position="1"/>
        <end position="28"/>
    </location>
</feature>
<gene>
    <name evidence="3" type="primary">mug130</name>
    <name evidence="2" type="ORF">SJAG_01421</name>
</gene>
<dbReference type="OMA" id="IMKREDT"/>
<dbReference type="EMBL" id="KE651168">
    <property type="protein sequence ID" value="EEB06376.1"/>
    <property type="molecule type" value="Genomic_DNA"/>
</dbReference>
<feature type="chain" id="PRO_5002847349" evidence="1">
    <location>
        <begin position="29"/>
        <end position="246"/>
    </location>
</feature>
<evidence type="ECO:0000256" key="1">
    <source>
        <dbReference type="SAM" id="SignalP"/>
    </source>
</evidence>
<accession>B6JXV8</accession>
<dbReference type="RefSeq" id="XP_002172669.1">
    <property type="nucleotide sequence ID" value="XM_002172633.2"/>
</dbReference>
<dbReference type="VEuPathDB" id="FungiDB:SJAG_01421"/>
<sequence>MVITNTGLSVRVLSLLLLIAEGIRLCLADSANIWRSKAEIEAAEAAKDVVKYRLSAYWSLVTKPEDESMDGLSGRYIVIDGGKLFLAPVSESSEKLVFQFNQHQKGFLRLKNGEKAYIADKYAPFVFDNDEWSNHFAINVQKENPVSSYTPFVLNYLGSPWFSTCKQAPGIWQVFAGKMDNAKFPDCHAIRLIMKREDTWLRYYFSSHKNPIDWKLVEGYHVWLDGKGGTGKESAKQPGLGAALCC</sequence>
<proteinExistence type="predicted"/>
<keyword evidence="1" id="KW-0732">Signal</keyword>
<evidence type="ECO:0000313" key="4">
    <source>
        <dbReference type="Proteomes" id="UP000001744"/>
    </source>
</evidence>
<keyword evidence="4" id="KW-1185">Reference proteome</keyword>
<dbReference type="HOGENOM" id="CLU_1152323_0_0_1"/>
<reference evidence="2 4" key="1">
    <citation type="journal article" date="2011" name="Science">
        <title>Comparative functional genomics of the fission yeasts.</title>
        <authorList>
            <person name="Rhind N."/>
            <person name="Chen Z."/>
            <person name="Yassour M."/>
            <person name="Thompson D.A."/>
            <person name="Haas B.J."/>
            <person name="Habib N."/>
            <person name="Wapinski I."/>
            <person name="Roy S."/>
            <person name="Lin M.F."/>
            <person name="Heiman D.I."/>
            <person name="Young S.K."/>
            <person name="Furuya K."/>
            <person name="Guo Y."/>
            <person name="Pidoux A."/>
            <person name="Chen H.M."/>
            <person name="Robbertse B."/>
            <person name="Goldberg J.M."/>
            <person name="Aoki K."/>
            <person name="Bayne E.H."/>
            <person name="Berlin A.M."/>
            <person name="Desjardins C.A."/>
            <person name="Dobbs E."/>
            <person name="Dukaj L."/>
            <person name="Fan L."/>
            <person name="FitzGerald M.G."/>
            <person name="French C."/>
            <person name="Gujja S."/>
            <person name="Hansen K."/>
            <person name="Keifenheim D."/>
            <person name="Levin J.Z."/>
            <person name="Mosher R.A."/>
            <person name="Mueller C.A."/>
            <person name="Pfiffner J."/>
            <person name="Priest M."/>
            <person name="Russ C."/>
            <person name="Smialowska A."/>
            <person name="Swoboda P."/>
            <person name="Sykes S.M."/>
            <person name="Vaughn M."/>
            <person name="Vengrova S."/>
            <person name="Yoder R."/>
            <person name="Zeng Q."/>
            <person name="Allshire R."/>
            <person name="Baulcombe D."/>
            <person name="Birren B.W."/>
            <person name="Brown W."/>
            <person name="Ekwall K."/>
            <person name="Kellis M."/>
            <person name="Leatherwood J."/>
            <person name="Levin H."/>
            <person name="Margalit H."/>
            <person name="Martienssen R."/>
            <person name="Nieduszynski C.A."/>
            <person name="Spatafora J.W."/>
            <person name="Friedman N."/>
            <person name="Dalgaard J.Z."/>
            <person name="Baumann P."/>
            <person name="Niki H."/>
            <person name="Regev A."/>
            <person name="Nusbaum C."/>
        </authorList>
    </citation>
    <scope>NUCLEOTIDE SEQUENCE [LARGE SCALE GENOMIC DNA]</scope>
    <source>
        <strain evidence="4">yFS275 / FY16936</strain>
    </source>
</reference>
<evidence type="ECO:0000313" key="3">
    <source>
        <dbReference type="JaponicusDB" id="SJAG_01421"/>
    </source>
</evidence>
<dbReference type="JaponicusDB" id="SJAG_01421">
    <property type="gene designation" value="mug130"/>
</dbReference>
<dbReference type="AlphaFoldDB" id="B6JXV8"/>
<organism evidence="2 4">
    <name type="scientific">Schizosaccharomyces japonicus (strain yFS275 / FY16936)</name>
    <name type="common">Fission yeast</name>
    <dbReference type="NCBI Taxonomy" id="402676"/>
    <lineage>
        <taxon>Eukaryota</taxon>
        <taxon>Fungi</taxon>
        <taxon>Dikarya</taxon>
        <taxon>Ascomycota</taxon>
        <taxon>Taphrinomycotina</taxon>
        <taxon>Schizosaccharomycetes</taxon>
        <taxon>Schizosaccharomycetales</taxon>
        <taxon>Schizosaccharomycetaceae</taxon>
        <taxon>Schizosaccharomyces</taxon>
    </lineage>
</organism>
<dbReference type="GeneID" id="7048176"/>
<protein>
    <submittedName>
        <fullName evidence="2">Uncharacterized protein</fullName>
    </submittedName>
</protein>
<dbReference type="OrthoDB" id="5309196at2759"/>